<keyword evidence="3" id="KW-1185">Reference proteome</keyword>
<organism evidence="2 3">
    <name type="scientific">Pseudonocardia thermophila</name>
    <dbReference type="NCBI Taxonomy" id="1848"/>
    <lineage>
        <taxon>Bacteria</taxon>
        <taxon>Bacillati</taxon>
        <taxon>Actinomycetota</taxon>
        <taxon>Actinomycetes</taxon>
        <taxon>Pseudonocardiales</taxon>
        <taxon>Pseudonocardiaceae</taxon>
        <taxon>Pseudonocardia</taxon>
    </lineage>
</organism>
<reference evidence="2 3" key="1">
    <citation type="submission" date="2016-11" db="EMBL/GenBank/DDBJ databases">
        <authorList>
            <person name="Jaros S."/>
            <person name="Januszkiewicz K."/>
            <person name="Wedrychowicz H."/>
        </authorList>
    </citation>
    <scope>NUCLEOTIDE SEQUENCE [LARGE SCALE GENOMIC DNA]</scope>
    <source>
        <strain evidence="2 3">DSM 43832</strain>
    </source>
</reference>
<dbReference type="RefSeq" id="WP_073459104.1">
    <property type="nucleotide sequence ID" value="NZ_CALGVN010000037.1"/>
</dbReference>
<dbReference type="Gene3D" id="3.40.50.1820">
    <property type="entry name" value="alpha/beta hydrolase"/>
    <property type="match status" value="1"/>
</dbReference>
<dbReference type="PRINTS" id="PR00111">
    <property type="entry name" value="ABHYDROLASE"/>
</dbReference>
<evidence type="ECO:0000259" key="1">
    <source>
        <dbReference type="Pfam" id="PF00561"/>
    </source>
</evidence>
<name>A0A1M6Y387_PSETH</name>
<evidence type="ECO:0000313" key="2">
    <source>
        <dbReference type="EMBL" id="SHL12533.1"/>
    </source>
</evidence>
<dbReference type="PANTHER" id="PTHR43433">
    <property type="entry name" value="HYDROLASE, ALPHA/BETA FOLD FAMILY PROTEIN"/>
    <property type="match status" value="1"/>
</dbReference>
<dbReference type="EMBL" id="FRAP01000018">
    <property type="protein sequence ID" value="SHL12533.1"/>
    <property type="molecule type" value="Genomic_DNA"/>
</dbReference>
<dbReference type="SUPFAM" id="SSF53474">
    <property type="entry name" value="alpha/beta-Hydrolases"/>
    <property type="match status" value="1"/>
</dbReference>
<protein>
    <submittedName>
        <fullName evidence="2">Pimeloyl-ACP methyl ester carboxylesterase</fullName>
    </submittedName>
</protein>
<sequence>MTARISWEVRGGTSGAGEAVLLVPPLGRGRASWSNQLPALLDAHRCVLFDPRGIGESKDAGPGPLSAATLAEDAVAALDAAGVERAHVVGWSLGAAAATLVALDHPERVTSLSLLTPWARTDAHLATAFRVLRDLVEHAGALSAEVATLWLILSRSAVNAAGAGLVDGAQADCADPGYPSAETMRAYLDGGIAFDVLDRLGTVAVPTLVVGGTDDRLVDVAHAREIAAAVPGARLHVLEGEGASHALPVERAAEVNQLLTAFLAEHTTTDQTTAAHR</sequence>
<proteinExistence type="predicted"/>
<dbReference type="InterPro" id="IPR029058">
    <property type="entry name" value="AB_hydrolase_fold"/>
</dbReference>
<dbReference type="AlphaFoldDB" id="A0A1M6Y387"/>
<dbReference type="Proteomes" id="UP000184363">
    <property type="component" value="Unassembled WGS sequence"/>
</dbReference>
<dbReference type="STRING" id="1848.SAMN05443637_118155"/>
<dbReference type="OrthoDB" id="3210844at2"/>
<gene>
    <name evidence="2" type="ORF">SAMN05443637_118155</name>
</gene>
<accession>A0A1M6Y387</accession>
<feature type="domain" description="AB hydrolase-1" evidence="1">
    <location>
        <begin position="19"/>
        <end position="121"/>
    </location>
</feature>
<dbReference type="InterPro" id="IPR000073">
    <property type="entry name" value="AB_hydrolase_1"/>
</dbReference>
<dbReference type="GO" id="GO:0003824">
    <property type="term" value="F:catalytic activity"/>
    <property type="evidence" value="ECO:0007669"/>
    <property type="project" value="UniProtKB-ARBA"/>
</dbReference>
<dbReference type="InterPro" id="IPR050471">
    <property type="entry name" value="AB_hydrolase"/>
</dbReference>
<dbReference type="PANTHER" id="PTHR43433:SF5">
    <property type="entry name" value="AB HYDROLASE-1 DOMAIN-CONTAINING PROTEIN"/>
    <property type="match status" value="1"/>
</dbReference>
<dbReference type="Pfam" id="PF00561">
    <property type="entry name" value="Abhydrolase_1"/>
    <property type="match status" value="1"/>
</dbReference>
<evidence type="ECO:0000313" key="3">
    <source>
        <dbReference type="Proteomes" id="UP000184363"/>
    </source>
</evidence>